<evidence type="ECO:0000313" key="1">
    <source>
        <dbReference type="EMBL" id="CAE8602391.1"/>
    </source>
</evidence>
<dbReference type="InterPro" id="IPR039421">
    <property type="entry name" value="Type_1_exporter"/>
</dbReference>
<feature type="non-terminal residue" evidence="1">
    <location>
        <position position="1"/>
    </location>
</feature>
<dbReference type="GO" id="GO:0015421">
    <property type="term" value="F:ABC-type oligopeptide transporter activity"/>
    <property type="evidence" value="ECO:0007669"/>
    <property type="project" value="TreeGrafter"/>
</dbReference>
<protein>
    <submittedName>
        <fullName evidence="1">Uncharacterized protein</fullName>
    </submittedName>
</protein>
<organism evidence="1 2">
    <name type="scientific">Polarella glacialis</name>
    <name type="common">Dinoflagellate</name>
    <dbReference type="NCBI Taxonomy" id="89957"/>
    <lineage>
        <taxon>Eukaryota</taxon>
        <taxon>Sar</taxon>
        <taxon>Alveolata</taxon>
        <taxon>Dinophyceae</taxon>
        <taxon>Suessiales</taxon>
        <taxon>Suessiaceae</taxon>
        <taxon>Polarella</taxon>
    </lineage>
</organism>
<dbReference type="PANTHER" id="PTHR43394">
    <property type="entry name" value="ATP-DEPENDENT PERMEASE MDL1, MITOCHONDRIAL"/>
    <property type="match status" value="1"/>
</dbReference>
<sequence>ATAALDAAADARVQAVLEERFCSRGVTVMQVAHRLASVARCSRIAVLADGALAEIGTPAELLVREPSSGPACGQGQLRDMVARLGDQEAAEFREVGCCQEQQRQQQLQVSKESLFWHL</sequence>
<name>A0A813EMW7_POLGL</name>
<accession>A0A813EMW7</accession>
<reference evidence="1" key="1">
    <citation type="submission" date="2021-02" db="EMBL/GenBank/DDBJ databases">
        <authorList>
            <person name="Dougan E. K."/>
            <person name="Rhodes N."/>
            <person name="Thang M."/>
            <person name="Chan C."/>
        </authorList>
    </citation>
    <scope>NUCLEOTIDE SEQUENCE</scope>
</reference>
<keyword evidence="2" id="KW-1185">Reference proteome</keyword>
<comment type="caution">
    <text evidence="1">The sequence shown here is derived from an EMBL/GenBank/DDBJ whole genome shotgun (WGS) entry which is preliminary data.</text>
</comment>
<dbReference type="InterPro" id="IPR027417">
    <property type="entry name" value="P-loop_NTPase"/>
</dbReference>
<dbReference type="GO" id="GO:0005743">
    <property type="term" value="C:mitochondrial inner membrane"/>
    <property type="evidence" value="ECO:0007669"/>
    <property type="project" value="TreeGrafter"/>
</dbReference>
<dbReference type="Gene3D" id="3.40.50.300">
    <property type="entry name" value="P-loop containing nucleotide triphosphate hydrolases"/>
    <property type="match status" value="1"/>
</dbReference>
<evidence type="ECO:0000313" key="2">
    <source>
        <dbReference type="Proteomes" id="UP000654075"/>
    </source>
</evidence>
<dbReference type="Proteomes" id="UP000654075">
    <property type="component" value="Unassembled WGS sequence"/>
</dbReference>
<dbReference type="PANTHER" id="PTHR43394:SF1">
    <property type="entry name" value="ATP-BINDING CASSETTE SUB-FAMILY B MEMBER 10, MITOCHONDRIAL"/>
    <property type="match status" value="1"/>
</dbReference>
<dbReference type="GO" id="GO:0090374">
    <property type="term" value="P:oligopeptide export from mitochondrion"/>
    <property type="evidence" value="ECO:0007669"/>
    <property type="project" value="TreeGrafter"/>
</dbReference>
<dbReference type="AlphaFoldDB" id="A0A813EMW7"/>
<proteinExistence type="predicted"/>
<gene>
    <name evidence="1" type="ORF">PGLA1383_LOCUS20633</name>
</gene>
<dbReference type="EMBL" id="CAJNNV010014262">
    <property type="protein sequence ID" value="CAE8602391.1"/>
    <property type="molecule type" value="Genomic_DNA"/>
</dbReference>
<dbReference type="SUPFAM" id="SSF52540">
    <property type="entry name" value="P-loop containing nucleoside triphosphate hydrolases"/>
    <property type="match status" value="1"/>
</dbReference>